<proteinExistence type="predicted"/>
<dbReference type="AlphaFoldDB" id="A0A7X6MWW3"/>
<protein>
    <submittedName>
        <fullName evidence="1">Uncharacterized protein</fullName>
    </submittedName>
</protein>
<comment type="caution">
    <text evidence="1">The sequence shown here is derived from an EMBL/GenBank/DDBJ whole genome shotgun (WGS) entry which is preliminary data.</text>
</comment>
<reference evidence="1 2" key="1">
    <citation type="submission" date="2020-04" db="EMBL/GenBank/DDBJ databases">
        <title>MicrobeNet Type strains.</title>
        <authorList>
            <person name="Nicholson A.C."/>
        </authorList>
    </citation>
    <scope>NUCLEOTIDE SEQUENCE [LARGE SCALE GENOMIC DNA]</scope>
    <source>
        <strain evidence="1 2">ATCC 700731</strain>
    </source>
</reference>
<dbReference type="RefSeq" id="WP_162563255.1">
    <property type="nucleotide sequence ID" value="NZ_HG322954.1"/>
</dbReference>
<dbReference type="EMBL" id="JAAXPJ010000028">
    <property type="protein sequence ID" value="NKZ15784.1"/>
    <property type="molecule type" value="Genomic_DNA"/>
</dbReference>
<evidence type="ECO:0000313" key="1">
    <source>
        <dbReference type="EMBL" id="NKZ15784.1"/>
    </source>
</evidence>
<evidence type="ECO:0000313" key="2">
    <source>
        <dbReference type="Proteomes" id="UP000518188"/>
    </source>
</evidence>
<organism evidence="1 2">
    <name type="scientific">Mycolicibacterium septicum DSM 44393</name>
    <dbReference type="NCBI Taxonomy" id="1341646"/>
    <lineage>
        <taxon>Bacteria</taxon>
        <taxon>Bacillati</taxon>
        <taxon>Actinomycetota</taxon>
        <taxon>Actinomycetes</taxon>
        <taxon>Mycobacteriales</taxon>
        <taxon>Mycobacteriaceae</taxon>
        <taxon>Mycolicibacterium</taxon>
    </lineage>
</organism>
<accession>A0A7X6MWW3</accession>
<dbReference type="Proteomes" id="UP000518188">
    <property type="component" value="Unassembled WGS sequence"/>
</dbReference>
<gene>
    <name evidence="1" type="ORF">HGA11_32950</name>
</gene>
<name>A0A7X6MWW3_9MYCO</name>
<sequence>MRGTLFCGLRAGQPVVVWTNDDKLLLSVVRTARPAATLEGLYAWWSSHS</sequence>